<dbReference type="Gene3D" id="3.30.360.10">
    <property type="entry name" value="Dihydrodipicolinate Reductase, domain 2"/>
    <property type="match status" value="1"/>
</dbReference>
<dbReference type="GO" id="GO:0005829">
    <property type="term" value="C:cytosol"/>
    <property type="evidence" value="ECO:0007669"/>
    <property type="project" value="TreeGrafter"/>
</dbReference>
<dbReference type="PIRSF" id="PIRSF000161">
    <property type="entry name" value="DHPR"/>
    <property type="match status" value="1"/>
</dbReference>
<dbReference type="HAMAP" id="MF_00102">
    <property type="entry name" value="DapB"/>
    <property type="match status" value="1"/>
</dbReference>
<feature type="domain" description="Dihydrodipicolinate reductase N-terminal" evidence="13">
    <location>
        <begin position="1"/>
        <end position="101"/>
    </location>
</feature>
<comment type="subunit">
    <text evidence="12">Homotetramer.</text>
</comment>
<gene>
    <name evidence="12 15" type="primary">dapB</name>
    <name evidence="15" type="ORF">DB43_AK00460</name>
</gene>
<evidence type="ECO:0000256" key="8">
    <source>
        <dbReference type="ARBA" id="ARBA00037922"/>
    </source>
</evidence>
<dbReference type="InterPro" id="IPR022663">
    <property type="entry name" value="DapB_C"/>
</dbReference>
<keyword evidence="5 12" id="KW-0560">Oxidoreductase</keyword>
<dbReference type="GO" id="GO:0019877">
    <property type="term" value="P:diaminopimelate biosynthetic process"/>
    <property type="evidence" value="ECO:0007669"/>
    <property type="project" value="UniProtKB-UniRule"/>
</dbReference>
<evidence type="ECO:0000256" key="4">
    <source>
        <dbReference type="ARBA" id="ARBA00022915"/>
    </source>
</evidence>
<evidence type="ECO:0000259" key="13">
    <source>
        <dbReference type="Pfam" id="PF01113"/>
    </source>
</evidence>
<feature type="binding site" evidence="12">
    <location>
        <begin position="73"/>
        <end position="75"/>
    </location>
    <ligand>
        <name>NAD(+)</name>
        <dbReference type="ChEBI" id="CHEBI:57540"/>
    </ligand>
</feature>
<dbReference type="AlphaFoldDB" id="A0A0C1BY11"/>
<dbReference type="Pfam" id="PF01113">
    <property type="entry name" value="DapB_N"/>
    <property type="match status" value="1"/>
</dbReference>
<feature type="domain" description="Dihydrodipicolinate reductase C-terminal" evidence="14">
    <location>
        <begin position="104"/>
        <end position="223"/>
    </location>
</feature>
<protein>
    <recommendedName>
        <fullName evidence="9 12">4-hydroxy-tetrahydrodipicolinate reductase</fullName>
        <shortName evidence="12">HTPA reductase</shortName>
        <ecNumber evidence="9 12">1.17.1.8</ecNumber>
    </recommendedName>
</protein>
<keyword evidence="4 12" id="KW-0220">Diaminopimelate biosynthesis</keyword>
<dbReference type="GO" id="GO:0050661">
    <property type="term" value="F:NADP binding"/>
    <property type="evidence" value="ECO:0007669"/>
    <property type="project" value="UniProtKB-UniRule"/>
</dbReference>
<feature type="binding site" evidence="12">
    <location>
        <position position="29"/>
    </location>
    <ligand>
        <name>NADP(+)</name>
        <dbReference type="ChEBI" id="CHEBI:58349"/>
    </ligand>
</feature>
<evidence type="ECO:0000256" key="5">
    <source>
        <dbReference type="ARBA" id="ARBA00023002"/>
    </source>
</evidence>
<sequence length="229" mass="25591">MKIALVGYGKMGKMLEKLAIQKEHQIVSRVSSENCEGWKSIHKADVCIEFSKPDAVLENLEKICNHGIPTVIGTTGWYDQFDQLKSLVDKYQVGVLYSPNFSLGIQLFLKMMRYAAQLMAPFPEYSAAGIEYHHSQKLDSPSGTAQKLAQVLNEELKSTPPLAFSSVRCGTFPGTHTILFDTFADTISFTHEARNREGFAAGAIRAAEWVVDKKGIFTFEQCLNLERFS</sequence>
<evidence type="ECO:0000256" key="2">
    <source>
        <dbReference type="ARBA" id="ARBA00022605"/>
    </source>
</evidence>
<feature type="active site" description="Proton donor/acceptor" evidence="12">
    <location>
        <position position="133"/>
    </location>
</feature>
<dbReference type="OMA" id="APKGRDY"/>
<evidence type="ECO:0000256" key="9">
    <source>
        <dbReference type="ARBA" id="ARBA00038983"/>
    </source>
</evidence>
<dbReference type="UniPathway" id="UPA00034">
    <property type="reaction ID" value="UER00018"/>
</dbReference>
<comment type="caution">
    <text evidence="12">Lacks conserved residue(s) required for the propagation of feature annotation.</text>
</comment>
<evidence type="ECO:0000256" key="7">
    <source>
        <dbReference type="ARBA" id="ARBA00023154"/>
    </source>
</evidence>
<keyword evidence="7 12" id="KW-0457">Lysine biosynthesis</keyword>
<dbReference type="InterPro" id="IPR000846">
    <property type="entry name" value="DapB_N"/>
</dbReference>
<dbReference type="EC" id="1.17.1.8" evidence="9 12"/>
<accession>A0A0C1BY11</accession>
<organism evidence="15 16">
    <name type="scientific">Parachlamydia acanthamoebae</name>
    <dbReference type="NCBI Taxonomy" id="83552"/>
    <lineage>
        <taxon>Bacteria</taxon>
        <taxon>Pseudomonadati</taxon>
        <taxon>Chlamydiota</taxon>
        <taxon>Chlamydiia</taxon>
        <taxon>Parachlamydiales</taxon>
        <taxon>Parachlamydiaceae</taxon>
        <taxon>Parachlamydia</taxon>
    </lineage>
</organism>
<name>A0A0C1BY11_9BACT</name>
<dbReference type="RefSeq" id="WP_006340577.1">
    <property type="nucleotide sequence ID" value="NZ_JASBUT010000021.1"/>
</dbReference>
<feature type="binding site" evidence="12">
    <location>
        <position position="134"/>
    </location>
    <ligand>
        <name>(S)-2,3,4,5-tetrahydrodipicolinate</name>
        <dbReference type="ChEBI" id="CHEBI:16845"/>
    </ligand>
</feature>
<evidence type="ECO:0000256" key="1">
    <source>
        <dbReference type="ARBA" id="ARBA00006642"/>
    </source>
</evidence>
<evidence type="ECO:0000256" key="3">
    <source>
        <dbReference type="ARBA" id="ARBA00022857"/>
    </source>
</evidence>
<dbReference type="GO" id="GO:0016726">
    <property type="term" value="F:oxidoreductase activity, acting on CH or CH2 groups, NAD or NADP as acceptor"/>
    <property type="evidence" value="ECO:0007669"/>
    <property type="project" value="UniProtKB-UniRule"/>
</dbReference>
<dbReference type="Gene3D" id="3.40.50.720">
    <property type="entry name" value="NAD(P)-binding Rossmann-like Domain"/>
    <property type="match status" value="1"/>
</dbReference>
<dbReference type="EMBL" id="JSAM01000121">
    <property type="protein sequence ID" value="KIA76386.1"/>
    <property type="molecule type" value="Genomic_DNA"/>
</dbReference>
<comment type="similarity">
    <text evidence="1 12">Belongs to the DapB family.</text>
</comment>
<evidence type="ECO:0000313" key="16">
    <source>
        <dbReference type="Proteomes" id="UP000031307"/>
    </source>
</evidence>
<dbReference type="GO" id="GO:0009089">
    <property type="term" value="P:lysine biosynthetic process via diaminopimelate"/>
    <property type="evidence" value="ECO:0007669"/>
    <property type="project" value="UniProtKB-UniRule"/>
</dbReference>
<comment type="caution">
    <text evidence="15">The sequence shown here is derived from an EMBL/GenBank/DDBJ whole genome shotgun (WGS) entry which is preliminary data.</text>
</comment>
<comment type="catalytic activity">
    <reaction evidence="11 12">
        <text>(S)-2,3,4,5-tetrahydrodipicolinate + NAD(+) + H2O = (2S,4S)-4-hydroxy-2,3,4,5-tetrahydrodipicolinate + NADH + H(+)</text>
        <dbReference type="Rhea" id="RHEA:35323"/>
        <dbReference type="ChEBI" id="CHEBI:15377"/>
        <dbReference type="ChEBI" id="CHEBI:15378"/>
        <dbReference type="ChEBI" id="CHEBI:16845"/>
        <dbReference type="ChEBI" id="CHEBI:57540"/>
        <dbReference type="ChEBI" id="CHEBI:57945"/>
        <dbReference type="ChEBI" id="CHEBI:67139"/>
        <dbReference type="EC" id="1.17.1.8"/>
    </reaction>
</comment>
<evidence type="ECO:0000256" key="6">
    <source>
        <dbReference type="ARBA" id="ARBA00023027"/>
    </source>
</evidence>
<dbReference type="CDD" id="cd02274">
    <property type="entry name" value="DHDPR_N"/>
    <property type="match status" value="1"/>
</dbReference>
<dbReference type="Pfam" id="PF05173">
    <property type="entry name" value="DapB_C"/>
    <property type="match status" value="1"/>
</dbReference>
<dbReference type="InterPro" id="IPR036291">
    <property type="entry name" value="NAD(P)-bd_dom_sf"/>
</dbReference>
<evidence type="ECO:0000256" key="11">
    <source>
        <dbReference type="ARBA" id="ARBA00049396"/>
    </source>
</evidence>
<comment type="function">
    <text evidence="12">Catalyzes the conversion of 4-hydroxy-tetrahydrodipicolinate (HTPA) to tetrahydrodipicolinate.</text>
</comment>
<dbReference type="Proteomes" id="UP000031307">
    <property type="component" value="Unassembled WGS sequence"/>
</dbReference>
<evidence type="ECO:0000259" key="14">
    <source>
        <dbReference type="Pfam" id="PF05173"/>
    </source>
</evidence>
<dbReference type="PATRIC" id="fig|83552.4.peg.2526"/>
<dbReference type="PANTHER" id="PTHR20836">
    <property type="entry name" value="DIHYDRODIPICOLINATE REDUCTASE"/>
    <property type="match status" value="1"/>
</dbReference>
<dbReference type="GO" id="GO:0051287">
    <property type="term" value="F:NAD binding"/>
    <property type="evidence" value="ECO:0007669"/>
    <property type="project" value="UniProtKB-UniRule"/>
</dbReference>
<feature type="binding site" evidence="12">
    <location>
        <begin position="143"/>
        <end position="144"/>
    </location>
    <ligand>
        <name>(S)-2,3,4,5-tetrahydrodipicolinate</name>
        <dbReference type="ChEBI" id="CHEBI:16845"/>
    </ligand>
</feature>
<dbReference type="SUPFAM" id="SSF51735">
    <property type="entry name" value="NAD(P)-binding Rossmann-fold domains"/>
    <property type="match status" value="1"/>
</dbReference>
<proteinExistence type="inferred from homology"/>
<comment type="pathway">
    <text evidence="8 12">Amino-acid biosynthesis; L-lysine biosynthesis via DAP pathway; (S)-tetrahydrodipicolinate from L-aspartate: step 4/4.</text>
</comment>
<evidence type="ECO:0000313" key="15">
    <source>
        <dbReference type="EMBL" id="KIA76386.1"/>
    </source>
</evidence>
<keyword evidence="12" id="KW-0963">Cytoplasm</keyword>
<feature type="active site" description="Proton donor" evidence="12">
    <location>
        <position position="137"/>
    </location>
</feature>
<evidence type="ECO:0000256" key="10">
    <source>
        <dbReference type="ARBA" id="ARBA00049080"/>
    </source>
</evidence>
<evidence type="ECO:0000256" key="12">
    <source>
        <dbReference type="HAMAP-Rule" id="MF_00102"/>
    </source>
</evidence>
<keyword evidence="6 12" id="KW-0520">NAD</keyword>
<dbReference type="PANTHER" id="PTHR20836:SF0">
    <property type="entry name" value="4-HYDROXY-TETRAHYDRODIPICOLINATE REDUCTASE 1, CHLOROPLASTIC-RELATED"/>
    <property type="match status" value="1"/>
</dbReference>
<reference evidence="15 16" key="1">
    <citation type="journal article" date="2014" name="Mol. Biol. Evol.">
        <title>Massive expansion of Ubiquitination-related gene families within the Chlamydiae.</title>
        <authorList>
            <person name="Domman D."/>
            <person name="Collingro A."/>
            <person name="Lagkouvardos I."/>
            <person name="Gehre L."/>
            <person name="Weinmaier T."/>
            <person name="Rattei T."/>
            <person name="Subtil A."/>
            <person name="Horn M."/>
        </authorList>
    </citation>
    <scope>NUCLEOTIDE SEQUENCE [LARGE SCALE GENOMIC DNA]</scope>
    <source>
        <strain evidence="15 16">OEW1</strain>
    </source>
</reference>
<dbReference type="InterPro" id="IPR023940">
    <property type="entry name" value="DHDPR_bac"/>
</dbReference>
<dbReference type="GO" id="GO:0008839">
    <property type="term" value="F:4-hydroxy-tetrahydrodipicolinate reductase"/>
    <property type="evidence" value="ECO:0007669"/>
    <property type="project" value="UniProtKB-EC"/>
</dbReference>
<feature type="binding site" evidence="12">
    <location>
        <begin position="98"/>
        <end position="101"/>
    </location>
    <ligand>
        <name>NAD(+)</name>
        <dbReference type="ChEBI" id="CHEBI:57540"/>
    </ligand>
</feature>
<dbReference type="SUPFAM" id="SSF55347">
    <property type="entry name" value="Glyceraldehyde-3-phosphate dehydrogenase-like, C-terminal domain"/>
    <property type="match status" value="1"/>
</dbReference>
<keyword evidence="2 12" id="KW-0028">Amino-acid biosynthesis</keyword>
<keyword evidence="3 12" id="KW-0521">NADP</keyword>
<comment type="catalytic activity">
    <reaction evidence="10 12">
        <text>(S)-2,3,4,5-tetrahydrodipicolinate + NADP(+) + H2O = (2S,4S)-4-hydroxy-2,3,4,5-tetrahydrodipicolinate + NADPH + H(+)</text>
        <dbReference type="Rhea" id="RHEA:35331"/>
        <dbReference type="ChEBI" id="CHEBI:15377"/>
        <dbReference type="ChEBI" id="CHEBI:15378"/>
        <dbReference type="ChEBI" id="CHEBI:16845"/>
        <dbReference type="ChEBI" id="CHEBI:57783"/>
        <dbReference type="ChEBI" id="CHEBI:58349"/>
        <dbReference type="ChEBI" id="CHEBI:67139"/>
        <dbReference type="EC" id="1.17.1.8"/>
    </reaction>
</comment>
<comment type="caution">
    <text evidence="12">Was originally thought to be a dihydrodipicolinate reductase (DHDPR), catalyzing the conversion of dihydrodipicolinate to tetrahydrodipicolinate. However, it was shown in E.coli that the substrate of the enzymatic reaction is not dihydrodipicolinate (DHDP) but in fact (2S,4S)-4-hydroxy-2,3,4,5-tetrahydrodipicolinic acid (HTPA), the product released by the DapA-catalyzed reaction.</text>
</comment>
<comment type="subcellular location">
    <subcellularLocation>
        <location evidence="12">Cytoplasm</location>
    </subcellularLocation>
</comment>